<sequence length="428" mass="49207">ALSVTIGYGFRGDATAGGRVYAADWVLEAANHMEPVLSVCYVVKLCVVCVQTADCFLWTCEDRDSFMRTFEDRDSFMRKCEDRDSFMRTCEDRERDSLMRTCEDRERDSLTRTCKDRDSFMRTCEDRDSLMRTCEDRDSFMRTCEDRERDSFMRTCEDRERDSFMRTCEDRERDSLTRTCIFTPGSSSLGCGRVLRAAVWASDRSGTGDAVFWVVLSSVDQTGAPWRRKRTLAVSSRQISSTRASAKTASNPESLTCSLTTTTHRLILYMEDGCFWPLKEQTSITRYTGPDSVLIQFYVEMDLQTLTVPLCLLQISAVVEMGLVFLKVSIYIPEWAHGGERERERERERVCKIYSHSCEFLPKLHQILPSRTFSTSSSSSFFSFFSTSSSTSSTSRLWCCESEEVWGNGKDDSFFFMNTDFCAMLSMR</sequence>
<name>A0AAE0RE68_9TELE</name>
<proteinExistence type="predicted"/>
<organism evidence="1 2">
    <name type="scientific">Hemibagrus guttatus</name>
    <dbReference type="NCBI Taxonomy" id="175788"/>
    <lineage>
        <taxon>Eukaryota</taxon>
        <taxon>Metazoa</taxon>
        <taxon>Chordata</taxon>
        <taxon>Craniata</taxon>
        <taxon>Vertebrata</taxon>
        <taxon>Euteleostomi</taxon>
        <taxon>Actinopterygii</taxon>
        <taxon>Neopterygii</taxon>
        <taxon>Teleostei</taxon>
        <taxon>Ostariophysi</taxon>
        <taxon>Siluriformes</taxon>
        <taxon>Bagridae</taxon>
        <taxon>Hemibagrus</taxon>
    </lineage>
</organism>
<feature type="non-terminal residue" evidence="1">
    <location>
        <position position="428"/>
    </location>
</feature>
<accession>A0AAE0RE68</accession>
<protein>
    <submittedName>
        <fullName evidence="1">Uncharacterized protein</fullName>
    </submittedName>
</protein>
<evidence type="ECO:0000313" key="1">
    <source>
        <dbReference type="EMBL" id="KAK3552085.1"/>
    </source>
</evidence>
<keyword evidence="2" id="KW-1185">Reference proteome</keyword>
<evidence type="ECO:0000313" key="2">
    <source>
        <dbReference type="Proteomes" id="UP001274896"/>
    </source>
</evidence>
<comment type="caution">
    <text evidence="1">The sequence shown here is derived from an EMBL/GenBank/DDBJ whole genome shotgun (WGS) entry which is preliminary data.</text>
</comment>
<reference evidence="1" key="1">
    <citation type="submission" date="2023-06" db="EMBL/GenBank/DDBJ databases">
        <title>Male Hemibagrus guttatus genome.</title>
        <authorList>
            <person name="Bian C."/>
        </authorList>
    </citation>
    <scope>NUCLEOTIDE SEQUENCE</scope>
    <source>
        <strain evidence="1">Male_cb2023</strain>
        <tissue evidence="1">Muscle</tissue>
    </source>
</reference>
<dbReference type="EMBL" id="JAUCMX010000003">
    <property type="protein sequence ID" value="KAK3552085.1"/>
    <property type="molecule type" value="Genomic_DNA"/>
</dbReference>
<gene>
    <name evidence="1" type="ORF">QTP70_033660</name>
</gene>
<dbReference type="AlphaFoldDB" id="A0AAE0RE68"/>
<dbReference type="Proteomes" id="UP001274896">
    <property type="component" value="Unassembled WGS sequence"/>
</dbReference>